<dbReference type="SUPFAM" id="SSF54523">
    <property type="entry name" value="Pili subunits"/>
    <property type="match status" value="1"/>
</dbReference>
<name>A0ABX5M7S7_9PROT</name>
<reference evidence="1 2" key="1">
    <citation type="submission" date="2018-04" db="EMBL/GenBank/DDBJ databases">
        <title>Active sludge and wastewater microbial communities from Klosterneuburg, Austria.</title>
        <authorList>
            <person name="Wagner M."/>
        </authorList>
    </citation>
    <scope>NUCLEOTIDE SEQUENCE [LARGE SCALE GENOMIC DNA]</scope>
    <source>
        <strain evidence="1 2">Nm 57</strain>
    </source>
</reference>
<organism evidence="1 2">
    <name type="scientific">Nitrosomonas eutropha</name>
    <dbReference type="NCBI Taxonomy" id="916"/>
    <lineage>
        <taxon>Bacteria</taxon>
        <taxon>Pseudomonadati</taxon>
        <taxon>Pseudomonadota</taxon>
        <taxon>Betaproteobacteria</taxon>
        <taxon>Nitrosomonadales</taxon>
        <taxon>Nitrosomonadaceae</taxon>
        <taxon>Nitrosomonas</taxon>
    </lineage>
</organism>
<dbReference type="EMBL" id="QICQ01000012">
    <property type="protein sequence ID" value="PXV81166.1"/>
    <property type="molecule type" value="Genomic_DNA"/>
</dbReference>
<evidence type="ECO:0000313" key="1">
    <source>
        <dbReference type="EMBL" id="PXV81166.1"/>
    </source>
</evidence>
<gene>
    <name evidence="1" type="ORF">C8R14_11242</name>
</gene>
<keyword evidence="2" id="KW-1185">Reference proteome</keyword>
<accession>A0ABX5M7S7</accession>
<sequence>MVVVVIMGILASAAMPLGEMVAKREKEQALRTALRQIRTAIDAYKQAADEGRVEKKADETGYPRKLEDLEMGVDDTKDPDKKKIFFMRRLPRDPMFPDSDVMAAETWGKRSYASSPDHPEEGDDVYDVYSLSEKVGLNGIPYNQW</sequence>
<proteinExistence type="predicted"/>
<dbReference type="Gene3D" id="3.30.700.10">
    <property type="entry name" value="Glycoprotein, Type 4 Pilin"/>
    <property type="match status" value="1"/>
</dbReference>
<dbReference type="Proteomes" id="UP000247780">
    <property type="component" value="Unassembled WGS sequence"/>
</dbReference>
<dbReference type="InterPro" id="IPR045584">
    <property type="entry name" value="Pilin-like"/>
</dbReference>
<protein>
    <submittedName>
        <fullName evidence="1">General secretion pathway protein G</fullName>
    </submittedName>
</protein>
<evidence type="ECO:0000313" key="2">
    <source>
        <dbReference type="Proteomes" id="UP000247780"/>
    </source>
</evidence>
<comment type="caution">
    <text evidence="1">The sequence shown here is derived from an EMBL/GenBank/DDBJ whole genome shotgun (WGS) entry which is preliminary data.</text>
</comment>